<proteinExistence type="predicted"/>
<dbReference type="Proteomes" id="UP000195557">
    <property type="component" value="Unassembled WGS sequence"/>
</dbReference>
<sequence length="150" mass="17380">MFTRVDALDVVANTNRTRAPTDRRHGRVDAARGSLSRARDRSRARRRDRSSAIDRASSSTRVELRRASPRRWSASTASGDRSCVHIAWEYLYYVPCVRYISIRLSAHLSVHTHVRIYISSKHPHYVPCVRYIFIWLSAHLSVHTHAYTHI</sequence>
<dbReference type="EMBL" id="KZ155771">
    <property type="protein sequence ID" value="OUS49206.1"/>
    <property type="molecule type" value="Genomic_DNA"/>
</dbReference>
<reference evidence="2" key="1">
    <citation type="submission" date="2017-04" db="EMBL/GenBank/DDBJ databases">
        <title>Population genomics of picophytoplankton unveils novel chromosome hypervariability.</title>
        <authorList>
            <consortium name="DOE Joint Genome Institute"/>
            <person name="Blanc-Mathieu R."/>
            <person name="Krasovec M."/>
            <person name="Hebrard M."/>
            <person name="Yau S."/>
            <person name="Desgranges E."/>
            <person name="Martin J."/>
            <person name="Schackwitz W."/>
            <person name="Kuo A."/>
            <person name="Salin G."/>
            <person name="Donnadieu C."/>
            <person name="Desdevises Y."/>
            <person name="Sanchez-Ferandin S."/>
            <person name="Moreau H."/>
            <person name="Rivals E."/>
            <person name="Grigoriev I.V."/>
            <person name="Grimsley N."/>
            <person name="Eyre-Walker A."/>
            <person name="Piganeau G."/>
        </authorList>
    </citation>
    <scope>NUCLEOTIDE SEQUENCE [LARGE SCALE GENOMIC DNA]</scope>
    <source>
        <strain evidence="2">RCC 1115</strain>
    </source>
</reference>
<accession>A0A1Y5II09</accession>
<evidence type="ECO:0000256" key="1">
    <source>
        <dbReference type="SAM" id="MobiDB-lite"/>
    </source>
</evidence>
<name>A0A1Y5II09_OSTTA</name>
<gene>
    <name evidence="2" type="ORF">BE221DRAFT_65751</name>
</gene>
<feature type="region of interest" description="Disordered" evidence="1">
    <location>
        <begin position="16"/>
        <end position="62"/>
    </location>
</feature>
<protein>
    <submittedName>
        <fullName evidence="2">Uncharacterized protein</fullName>
    </submittedName>
</protein>
<feature type="compositionally biased region" description="Basic and acidic residues" evidence="1">
    <location>
        <begin position="19"/>
        <end position="30"/>
    </location>
</feature>
<evidence type="ECO:0000313" key="2">
    <source>
        <dbReference type="EMBL" id="OUS49206.1"/>
    </source>
</evidence>
<dbReference type="AlphaFoldDB" id="A0A1Y5II09"/>
<organism evidence="2">
    <name type="scientific">Ostreococcus tauri</name>
    <name type="common">Marine green alga</name>
    <dbReference type="NCBI Taxonomy" id="70448"/>
    <lineage>
        <taxon>Eukaryota</taxon>
        <taxon>Viridiplantae</taxon>
        <taxon>Chlorophyta</taxon>
        <taxon>Mamiellophyceae</taxon>
        <taxon>Mamiellales</taxon>
        <taxon>Bathycoccaceae</taxon>
        <taxon>Ostreococcus</taxon>
    </lineage>
</organism>